<accession>A0A1Y5PZS3</accession>
<evidence type="ECO:0000313" key="1">
    <source>
        <dbReference type="EMBL" id="SBV34075.1"/>
    </source>
</evidence>
<dbReference type="AlphaFoldDB" id="A0A1Y5PZS3"/>
<name>A0A1Y5PZS3_9SPHN</name>
<dbReference type="KEGG" id="sphu:SPPYR_2955"/>
<sequence>MLSGPSSICRRCWSIHRDKGVTSLGTSSSLGAGRHPSVEGVQFPDVGFGFRHAGQQVPTFPQGNVHALVFVARDLKRMVGTFGVKVDPPRFRRFGIADDQMKGTHGSAPSSGASATWLSAWMIG</sequence>
<protein>
    <submittedName>
        <fullName evidence="1">Uncharacterized protein</fullName>
    </submittedName>
</protein>
<organism evidence="1">
    <name type="scientific">uncultured Sphingopyxis sp</name>
    <dbReference type="NCBI Taxonomy" id="310581"/>
    <lineage>
        <taxon>Bacteria</taxon>
        <taxon>Pseudomonadati</taxon>
        <taxon>Pseudomonadota</taxon>
        <taxon>Alphaproteobacteria</taxon>
        <taxon>Sphingomonadales</taxon>
        <taxon>Sphingomonadaceae</taxon>
        <taxon>Sphingopyxis</taxon>
        <taxon>environmental samples</taxon>
    </lineage>
</organism>
<gene>
    <name evidence="1" type="ORF">SPPYR_2955</name>
</gene>
<dbReference type="EMBL" id="LT598653">
    <property type="protein sequence ID" value="SBV34075.1"/>
    <property type="molecule type" value="Genomic_DNA"/>
</dbReference>
<proteinExistence type="predicted"/>
<reference evidence="1" key="1">
    <citation type="submission" date="2016-03" db="EMBL/GenBank/DDBJ databases">
        <authorList>
            <person name="Ploux O."/>
        </authorList>
    </citation>
    <scope>NUCLEOTIDE SEQUENCE</scope>
    <source>
        <strain evidence="1">UC10</strain>
    </source>
</reference>